<dbReference type="Proteomes" id="UP001054252">
    <property type="component" value="Unassembled WGS sequence"/>
</dbReference>
<keyword evidence="3" id="KW-1185">Reference proteome</keyword>
<reference evidence="2 3" key="1">
    <citation type="journal article" date="2021" name="Commun. Biol.">
        <title>The genome of Shorea leprosula (Dipterocarpaceae) highlights the ecological relevance of drought in aseasonal tropical rainforests.</title>
        <authorList>
            <person name="Ng K.K.S."/>
            <person name="Kobayashi M.J."/>
            <person name="Fawcett J.A."/>
            <person name="Hatakeyama M."/>
            <person name="Paape T."/>
            <person name="Ng C.H."/>
            <person name="Ang C.C."/>
            <person name="Tnah L.H."/>
            <person name="Lee C.T."/>
            <person name="Nishiyama T."/>
            <person name="Sese J."/>
            <person name="O'Brien M.J."/>
            <person name="Copetti D."/>
            <person name="Mohd Noor M.I."/>
            <person name="Ong R.C."/>
            <person name="Putra M."/>
            <person name="Sireger I.Z."/>
            <person name="Indrioko S."/>
            <person name="Kosugi Y."/>
            <person name="Izuno A."/>
            <person name="Isagi Y."/>
            <person name="Lee S.L."/>
            <person name="Shimizu K.K."/>
        </authorList>
    </citation>
    <scope>NUCLEOTIDE SEQUENCE [LARGE SCALE GENOMIC DNA]</scope>
    <source>
        <strain evidence="2">214</strain>
    </source>
</reference>
<feature type="compositionally biased region" description="Basic and acidic residues" evidence="1">
    <location>
        <begin position="175"/>
        <end position="192"/>
    </location>
</feature>
<feature type="region of interest" description="Disordered" evidence="1">
    <location>
        <begin position="87"/>
        <end position="153"/>
    </location>
</feature>
<dbReference type="AlphaFoldDB" id="A0AAV5MG55"/>
<feature type="region of interest" description="Disordered" evidence="1">
    <location>
        <begin position="168"/>
        <end position="202"/>
    </location>
</feature>
<accession>A0AAV5MG55</accession>
<feature type="compositionally biased region" description="Acidic residues" evidence="1">
    <location>
        <begin position="193"/>
        <end position="202"/>
    </location>
</feature>
<feature type="compositionally biased region" description="Gly residues" evidence="1">
    <location>
        <begin position="87"/>
        <end position="96"/>
    </location>
</feature>
<sequence>MSGRVKDKHYKEPTKFLAMKKSIIHIKLPNWPSLTYSNSKHNANGGGFDNRTEDVGIVVTRPLGASDHGASLVGNGRYWVGGIGTGLGEGESGTGEGETEAGDEKETGDRVEEEGEGGESTVTEEVVREWEIPEHEGERTRSEPQAMGGDASCEIGMTKSCGVGVAVEGGTGDGKAGRGAEDGAEFGARDGEGEGEAELMEG</sequence>
<dbReference type="EMBL" id="BPVZ01000259">
    <property type="protein sequence ID" value="GKV48508.1"/>
    <property type="molecule type" value="Genomic_DNA"/>
</dbReference>
<evidence type="ECO:0000313" key="3">
    <source>
        <dbReference type="Proteomes" id="UP001054252"/>
    </source>
</evidence>
<evidence type="ECO:0000256" key="1">
    <source>
        <dbReference type="SAM" id="MobiDB-lite"/>
    </source>
</evidence>
<protein>
    <submittedName>
        <fullName evidence="2">Uncharacterized protein</fullName>
    </submittedName>
</protein>
<comment type="caution">
    <text evidence="2">The sequence shown here is derived from an EMBL/GenBank/DDBJ whole genome shotgun (WGS) entry which is preliminary data.</text>
</comment>
<proteinExistence type="predicted"/>
<organism evidence="2 3">
    <name type="scientific">Rubroshorea leprosula</name>
    <dbReference type="NCBI Taxonomy" id="152421"/>
    <lineage>
        <taxon>Eukaryota</taxon>
        <taxon>Viridiplantae</taxon>
        <taxon>Streptophyta</taxon>
        <taxon>Embryophyta</taxon>
        <taxon>Tracheophyta</taxon>
        <taxon>Spermatophyta</taxon>
        <taxon>Magnoliopsida</taxon>
        <taxon>eudicotyledons</taxon>
        <taxon>Gunneridae</taxon>
        <taxon>Pentapetalae</taxon>
        <taxon>rosids</taxon>
        <taxon>malvids</taxon>
        <taxon>Malvales</taxon>
        <taxon>Dipterocarpaceae</taxon>
        <taxon>Rubroshorea</taxon>
    </lineage>
</organism>
<name>A0AAV5MG55_9ROSI</name>
<gene>
    <name evidence="2" type="ORF">SLEP1_g55317</name>
</gene>
<feature type="compositionally biased region" description="Basic and acidic residues" evidence="1">
    <location>
        <begin position="125"/>
        <end position="142"/>
    </location>
</feature>
<evidence type="ECO:0000313" key="2">
    <source>
        <dbReference type="EMBL" id="GKV48508.1"/>
    </source>
</evidence>